<evidence type="ECO:0000256" key="4">
    <source>
        <dbReference type="ARBA" id="ARBA00022989"/>
    </source>
</evidence>
<keyword evidence="2 10" id="KW-0812">Transmembrane</keyword>
<dbReference type="Gene3D" id="2.60.40.10">
    <property type="entry name" value="Immunoglobulins"/>
    <property type="match status" value="1"/>
</dbReference>
<dbReference type="InterPro" id="IPR007110">
    <property type="entry name" value="Ig-like_dom"/>
</dbReference>
<dbReference type="InterPro" id="IPR036179">
    <property type="entry name" value="Ig-like_dom_sf"/>
</dbReference>
<dbReference type="SMART" id="SM00921">
    <property type="entry name" value="MHC_II_beta"/>
    <property type="match status" value="1"/>
</dbReference>
<dbReference type="InParanoid" id="H2ZWH8"/>
<evidence type="ECO:0000256" key="1">
    <source>
        <dbReference type="ARBA" id="ARBA00004479"/>
    </source>
</evidence>
<dbReference type="Ensembl" id="ENSLACT00000001762.1">
    <property type="protein sequence ID" value="ENSLACP00000001749.1"/>
    <property type="gene ID" value="ENSLACG00000001562.1"/>
</dbReference>
<dbReference type="SMART" id="SM00407">
    <property type="entry name" value="IGc1"/>
    <property type="match status" value="1"/>
</dbReference>
<keyword evidence="9" id="KW-0491">MHC II</keyword>
<evidence type="ECO:0000256" key="6">
    <source>
        <dbReference type="ARBA" id="ARBA00023136"/>
    </source>
</evidence>
<dbReference type="eggNOG" id="ENOG502RYBQ">
    <property type="taxonomic scope" value="Eukaryota"/>
</dbReference>
<dbReference type="InterPro" id="IPR014745">
    <property type="entry name" value="MHC_II_a/b_N"/>
</dbReference>
<dbReference type="GeneTree" id="ENSGT00950000183127"/>
<dbReference type="AlphaFoldDB" id="H2ZWH8"/>
<keyword evidence="8" id="KW-0325">Glycoprotein</keyword>
<keyword evidence="13" id="KW-1185">Reference proteome</keyword>
<dbReference type="STRING" id="7897.ENSLACP00000001749"/>
<evidence type="ECO:0000313" key="13">
    <source>
        <dbReference type="Proteomes" id="UP000008672"/>
    </source>
</evidence>
<feature type="transmembrane region" description="Helical" evidence="10">
    <location>
        <begin position="221"/>
        <end position="241"/>
    </location>
</feature>
<feature type="domain" description="Ig-like" evidence="11">
    <location>
        <begin position="118"/>
        <end position="208"/>
    </location>
</feature>
<keyword evidence="6 10" id="KW-0472">Membrane</keyword>
<dbReference type="InterPro" id="IPR013783">
    <property type="entry name" value="Ig-like_fold"/>
</dbReference>
<dbReference type="InterPro" id="IPR000353">
    <property type="entry name" value="MHC_II_b_N"/>
</dbReference>
<dbReference type="OMA" id="HNIGNWY"/>
<evidence type="ECO:0000256" key="10">
    <source>
        <dbReference type="SAM" id="Phobius"/>
    </source>
</evidence>
<dbReference type="FunCoup" id="H2ZWH8">
    <property type="interactions" value="322"/>
</dbReference>
<dbReference type="SUPFAM" id="SSF54452">
    <property type="entry name" value="MHC antigen-recognition domain"/>
    <property type="match status" value="1"/>
</dbReference>
<evidence type="ECO:0000256" key="7">
    <source>
        <dbReference type="ARBA" id="ARBA00023157"/>
    </source>
</evidence>
<organism evidence="12 13">
    <name type="scientific">Latimeria chalumnae</name>
    <name type="common">Coelacanth</name>
    <dbReference type="NCBI Taxonomy" id="7897"/>
    <lineage>
        <taxon>Eukaryota</taxon>
        <taxon>Metazoa</taxon>
        <taxon>Chordata</taxon>
        <taxon>Craniata</taxon>
        <taxon>Vertebrata</taxon>
        <taxon>Euteleostomi</taxon>
        <taxon>Coelacanthiformes</taxon>
        <taxon>Coelacanthidae</taxon>
        <taxon>Latimeria</taxon>
    </lineage>
</organism>
<dbReference type="InterPro" id="IPR011162">
    <property type="entry name" value="MHC_I/II-like_Ag-recog"/>
</dbReference>
<proteinExistence type="predicted"/>
<dbReference type="PANTHER" id="PTHR19944:SF99">
    <property type="entry name" value="HLA CLASS II HISTOCOMPATIBILITY ANTIGEN, DRB1 BETA CHAIN"/>
    <property type="match status" value="1"/>
</dbReference>
<evidence type="ECO:0000256" key="5">
    <source>
        <dbReference type="ARBA" id="ARBA00023130"/>
    </source>
</evidence>
<evidence type="ECO:0000256" key="9">
    <source>
        <dbReference type="ARBA" id="ARBA00023182"/>
    </source>
</evidence>
<dbReference type="EMBL" id="AFYH01219841">
    <property type="status" value="NOT_ANNOTATED_CDS"/>
    <property type="molecule type" value="Genomic_DNA"/>
</dbReference>
<dbReference type="InterPro" id="IPR003006">
    <property type="entry name" value="Ig/MHC_CS"/>
</dbReference>
<keyword evidence="4 10" id="KW-1133">Transmembrane helix</keyword>
<dbReference type="InterPro" id="IPR050160">
    <property type="entry name" value="MHC/Immunoglobulin"/>
</dbReference>
<reference evidence="13" key="1">
    <citation type="submission" date="2011-08" db="EMBL/GenBank/DDBJ databases">
        <title>The draft genome of Latimeria chalumnae.</title>
        <authorList>
            <person name="Di Palma F."/>
            <person name="Alfoldi J."/>
            <person name="Johnson J."/>
            <person name="Berlin A."/>
            <person name="Gnerre S."/>
            <person name="Jaffe D."/>
            <person name="MacCallum I."/>
            <person name="Young S."/>
            <person name="Walker B.J."/>
            <person name="Lander E."/>
            <person name="Lindblad-Toh K."/>
        </authorList>
    </citation>
    <scope>NUCLEOTIDE SEQUENCE [LARGE SCALE GENOMIC DNA]</scope>
    <source>
        <strain evidence="13">Wild caught</strain>
    </source>
</reference>
<dbReference type="Gene3D" id="3.10.320.10">
    <property type="entry name" value="Class II Histocompatibility Antigen, M Beta Chain, Chain B, domain 1"/>
    <property type="match status" value="1"/>
</dbReference>
<dbReference type="InterPro" id="IPR003597">
    <property type="entry name" value="Ig_C1-set"/>
</dbReference>
<dbReference type="HOGENOM" id="CLU_047501_13_1_1"/>
<dbReference type="GO" id="GO:0002250">
    <property type="term" value="P:adaptive immune response"/>
    <property type="evidence" value="ECO:0007669"/>
    <property type="project" value="UniProtKB-KW"/>
</dbReference>
<dbReference type="GO" id="GO:0042613">
    <property type="term" value="C:MHC class II protein complex"/>
    <property type="evidence" value="ECO:0007669"/>
    <property type="project" value="UniProtKB-KW"/>
</dbReference>
<keyword evidence="7" id="KW-1015">Disulfide bond</keyword>
<dbReference type="Bgee" id="ENSLACG00000001562">
    <property type="expression patterns" value="Expressed in muscle tissue and 1 other cell type or tissue"/>
</dbReference>
<dbReference type="Pfam" id="PF00969">
    <property type="entry name" value="MHC_II_beta"/>
    <property type="match status" value="1"/>
</dbReference>
<dbReference type="CDD" id="cd05766">
    <property type="entry name" value="IgC1_MHC_II_beta"/>
    <property type="match status" value="1"/>
</dbReference>
<dbReference type="Pfam" id="PF07654">
    <property type="entry name" value="C1-set"/>
    <property type="match status" value="1"/>
</dbReference>
<comment type="subcellular location">
    <subcellularLocation>
        <location evidence="1">Membrane</location>
        <topology evidence="1">Single-pass type I membrane protein</topology>
    </subcellularLocation>
</comment>
<evidence type="ECO:0000256" key="2">
    <source>
        <dbReference type="ARBA" id="ARBA00022692"/>
    </source>
</evidence>
<evidence type="ECO:0000313" key="12">
    <source>
        <dbReference type="Ensembl" id="ENSLACP00000001749.1"/>
    </source>
</evidence>
<name>H2ZWH8_LATCH</name>
<keyword evidence="3" id="KW-0391">Immunity</keyword>
<dbReference type="PANTHER" id="PTHR19944">
    <property type="entry name" value="MHC CLASS II-RELATED"/>
    <property type="match status" value="1"/>
</dbReference>
<dbReference type="Proteomes" id="UP000008672">
    <property type="component" value="Unassembled WGS sequence"/>
</dbReference>
<dbReference type="PROSITE" id="PS00290">
    <property type="entry name" value="IG_MHC"/>
    <property type="match status" value="1"/>
</dbReference>
<evidence type="ECO:0000259" key="11">
    <source>
        <dbReference type="PROSITE" id="PS50835"/>
    </source>
</evidence>
<evidence type="ECO:0000256" key="8">
    <source>
        <dbReference type="ARBA" id="ARBA00023180"/>
    </source>
</evidence>
<dbReference type="GO" id="GO:0002504">
    <property type="term" value="P:antigen processing and presentation of peptide or polysaccharide antigen via MHC class II"/>
    <property type="evidence" value="ECO:0007669"/>
    <property type="project" value="UniProtKB-KW"/>
</dbReference>
<dbReference type="PROSITE" id="PS50835">
    <property type="entry name" value="IG_LIKE"/>
    <property type="match status" value="1"/>
</dbReference>
<keyword evidence="5" id="KW-1064">Adaptive immunity</keyword>
<dbReference type="EMBL" id="AFYH01219840">
    <property type="status" value="NOT_ANNOTATED_CDS"/>
    <property type="molecule type" value="Genomic_DNA"/>
</dbReference>
<sequence length="260" mass="30352">MLCCVSQIKGSIFKSIVCCLIDIVWVSYVYQFNFECYYTNGTRDIVFFHRAIYAGQEYTYFDSRIGKFTTVTEWGKPDTDKWNNDKEYLEGMRNEVEAYCRHNYEWMQSWVVERKVKPKAKITPTKAMRTSHPNMLVCYVTEFYPSEITVTWLKNDEEVTSHVTSSDLLQDGDWSYQIHVFLEMTPKSGDVYTCRVEHSSLPDPVELTWEAGMSESERNKLVTGIVGFVLGAIFVVIRLIVYLRNKKGNNSFIRKETAFI</sequence>
<evidence type="ECO:0000256" key="3">
    <source>
        <dbReference type="ARBA" id="ARBA00022859"/>
    </source>
</evidence>
<accession>H2ZWH8</accession>
<dbReference type="SUPFAM" id="SSF48726">
    <property type="entry name" value="Immunoglobulin"/>
    <property type="match status" value="1"/>
</dbReference>
<reference evidence="12" key="3">
    <citation type="submission" date="2025-09" db="UniProtKB">
        <authorList>
            <consortium name="Ensembl"/>
        </authorList>
    </citation>
    <scope>IDENTIFICATION</scope>
</reference>
<protein>
    <recommendedName>
        <fullName evidence="11">Ig-like domain-containing protein</fullName>
    </recommendedName>
</protein>
<reference evidence="12" key="2">
    <citation type="submission" date="2025-08" db="UniProtKB">
        <authorList>
            <consortium name="Ensembl"/>
        </authorList>
    </citation>
    <scope>IDENTIFICATION</scope>
</reference>